<sequence>MLKGVDPLLSGALLHLLDDMGHGDQLLLVDRNFPAVATGLPVVHLGEATMSRAMSAVLSVFPLDVFVDTPLERMEVDGDASVTTPEQDAVLDIARRSHPRPLEWGVIPRLEFYERARSAFTVVHVLDPAPWGCFVLQKGVVFPPEAE</sequence>
<name>A0A9X2DW41_9MICO</name>
<dbReference type="Pfam" id="PF05025">
    <property type="entry name" value="RbsD_FucU"/>
    <property type="match status" value="1"/>
</dbReference>
<organism evidence="4 5">
    <name type="scientific">Rathayibacter rubneri</name>
    <dbReference type="NCBI Taxonomy" id="2950106"/>
    <lineage>
        <taxon>Bacteria</taxon>
        <taxon>Bacillati</taxon>
        <taxon>Actinomycetota</taxon>
        <taxon>Actinomycetes</taxon>
        <taxon>Micrococcales</taxon>
        <taxon>Microbacteriaceae</taxon>
        <taxon>Rathayibacter</taxon>
    </lineage>
</organism>
<evidence type="ECO:0000256" key="1">
    <source>
        <dbReference type="ARBA" id="ARBA00000223"/>
    </source>
</evidence>
<dbReference type="PANTHER" id="PTHR31690">
    <property type="entry name" value="FUCOSE MUTAROTASE"/>
    <property type="match status" value="1"/>
</dbReference>
<dbReference type="PANTHER" id="PTHR31690:SF4">
    <property type="entry name" value="FUCOSE MUTAROTASE"/>
    <property type="match status" value="1"/>
</dbReference>
<evidence type="ECO:0000313" key="4">
    <source>
        <dbReference type="EMBL" id="MCM6761827.1"/>
    </source>
</evidence>
<comment type="catalytic activity">
    <reaction evidence="1">
        <text>beta-D-ribopyranose = beta-D-ribofuranose</text>
        <dbReference type="Rhea" id="RHEA:25432"/>
        <dbReference type="ChEBI" id="CHEBI:27476"/>
        <dbReference type="ChEBI" id="CHEBI:47002"/>
        <dbReference type="EC" id="5.4.99.62"/>
    </reaction>
</comment>
<dbReference type="InterPro" id="IPR023750">
    <property type="entry name" value="RbsD-like_sf"/>
</dbReference>
<dbReference type="GO" id="GO:0006004">
    <property type="term" value="P:fucose metabolic process"/>
    <property type="evidence" value="ECO:0007669"/>
    <property type="project" value="TreeGrafter"/>
</dbReference>
<dbReference type="SUPFAM" id="SSF102546">
    <property type="entry name" value="RbsD-like"/>
    <property type="match status" value="1"/>
</dbReference>
<dbReference type="Proteomes" id="UP001155240">
    <property type="component" value="Unassembled WGS sequence"/>
</dbReference>
<protein>
    <recommendedName>
        <fullName evidence="6">D-ribose pyranase</fullName>
    </recommendedName>
</protein>
<keyword evidence="5" id="KW-1185">Reference proteome</keyword>
<comment type="caution">
    <text evidence="4">The sequence shown here is derived from an EMBL/GenBank/DDBJ whole genome shotgun (WGS) entry which is preliminary data.</text>
</comment>
<dbReference type="InterPro" id="IPR007721">
    <property type="entry name" value="RbsD_FucU"/>
</dbReference>
<evidence type="ECO:0000313" key="5">
    <source>
        <dbReference type="Proteomes" id="UP001155240"/>
    </source>
</evidence>
<comment type="catalytic activity">
    <reaction evidence="3">
        <text>alpha-L-fucose = beta-L-fucose</text>
        <dbReference type="Rhea" id="RHEA:25580"/>
        <dbReference type="ChEBI" id="CHEBI:42548"/>
        <dbReference type="ChEBI" id="CHEBI:42589"/>
        <dbReference type="EC" id="5.1.3.29"/>
    </reaction>
</comment>
<dbReference type="AlphaFoldDB" id="A0A9X2DW41"/>
<dbReference type="GO" id="GO:0036373">
    <property type="term" value="F:L-fucose mutarotase activity"/>
    <property type="evidence" value="ECO:0007669"/>
    <property type="project" value="UniProtKB-EC"/>
</dbReference>
<evidence type="ECO:0000256" key="3">
    <source>
        <dbReference type="ARBA" id="ARBA00036324"/>
    </source>
</evidence>
<gene>
    <name evidence="4" type="ORF">NB037_05280</name>
</gene>
<dbReference type="RefSeq" id="WP_251944250.1">
    <property type="nucleotide sequence ID" value="NZ_JAMRYM010000012.1"/>
</dbReference>
<evidence type="ECO:0000256" key="2">
    <source>
        <dbReference type="ARBA" id="ARBA00023235"/>
    </source>
</evidence>
<evidence type="ECO:0008006" key="6">
    <source>
        <dbReference type="Google" id="ProtNLM"/>
    </source>
</evidence>
<accession>A0A9X2DW41</accession>
<proteinExistence type="predicted"/>
<dbReference type="GO" id="GO:0062193">
    <property type="term" value="F:D-ribose pyranase activity"/>
    <property type="evidence" value="ECO:0007669"/>
    <property type="project" value="UniProtKB-EC"/>
</dbReference>
<reference evidence="4" key="1">
    <citation type="submission" date="2022-06" db="EMBL/GenBank/DDBJ databases">
        <title>Whole genome shotgun sequencing (WGS) of Rathayibacter sp. ZW T2_19, isolated from stored onions (Allium cepa).</title>
        <authorList>
            <person name="Stoll D.A."/>
            <person name="Huch M."/>
        </authorList>
    </citation>
    <scope>NUCLEOTIDE SEQUENCE</scope>
    <source>
        <strain evidence="4">ZW T2_19</strain>
    </source>
</reference>
<dbReference type="InterPro" id="IPR050443">
    <property type="entry name" value="RbsD/FucU_mutarotase"/>
</dbReference>
<dbReference type="GO" id="GO:0042806">
    <property type="term" value="F:fucose binding"/>
    <property type="evidence" value="ECO:0007669"/>
    <property type="project" value="TreeGrafter"/>
</dbReference>
<dbReference type="Gene3D" id="3.40.1650.10">
    <property type="entry name" value="RbsD-like domain"/>
    <property type="match status" value="1"/>
</dbReference>
<dbReference type="EMBL" id="JAMRYM010000012">
    <property type="protein sequence ID" value="MCM6761827.1"/>
    <property type="molecule type" value="Genomic_DNA"/>
</dbReference>
<keyword evidence="2" id="KW-0413">Isomerase</keyword>